<evidence type="ECO:0000256" key="1">
    <source>
        <dbReference type="ARBA" id="ARBA00022729"/>
    </source>
</evidence>
<keyword evidence="4" id="KW-0472">Membrane</keyword>
<feature type="domain" description="Calx-beta" evidence="5">
    <location>
        <begin position="6"/>
        <end position="127"/>
    </location>
</feature>
<keyword evidence="3" id="KW-0106">Calcium</keyword>
<dbReference type="EMBL" id="CASHTH010003753">
    <property type="protein sequence ID" value="CAI8048850.1"/>
    <property type="molecule type" value="Genomic_DNA"/>
</dbReference>
<keyword evidence="4" id="KW-1133">Transmembrane helix</keyword>
<organism evidence="6 7">
    <name type="scientific">Geodia barretti</name>
    <name type="common">Barrett's horny sponge</name>
    <dbReference type="NCBI Taxonomy" id="519541"/>
    <lineage>
        <taxon>Eukaryota</taxon>
        <taxon>Metazoa</taxon>
        <taxon>Porifera</taxon>
        <taxon>Demospongiae</taxon>
        <taxon>Heteroscleromorpha</taxon>
        <taxon>Tetractinellida</taxon>
        <taxon>Astrophorina</taxon>
        <taxon>Geodiidae</taxon>
        <taxon>Geodia</taxon>
    </lineage>
</organism>
<dbReference type="Gene3D" id="2.60.40.2030">
    <property type="match status" value="1"/>
</dbReference>
<keyword evidence="1" id="KW-0732">Signal</keyword>
<dbReference type="Proteomes" id="UP001174909">
    <property type="component" value="Unassembled WGS sequence"/>
</dbReference>
<evidence type="ECO:0000256" key="2">
    <source>
        <dbReference type="ARBA" id="ARBA00022737"/>
    </source>
</evidence>
<evidence type="ECO:0000313" key="7">
    <source>
        <dbReference type="Proteomes" id="UP001174909"/>
    </source>
</evidence>
<proteinExistence type="predicted"/>
<reference evidence="6" key="1">
    <citation type="submission" date="2023-03" db="EMBL/GenBank/DDBJ databases">
        <authorList>
            <person name="Steffen K."/>
            <person name="Cardenas P."/>
        </authorList>
    </citation>
    <scope>NUCLEOTIDE SEQUENCE</scope>
</reference>
<accession>A0AA35XEW0</accession>
<evidence type="ECO:0000256" key="4">
    <source>
        <dbReference type="SAM" id="Phobius"/>
    </source>
</evidence>
<dbReference type="Pfam" id="PF03160">
    <property type="entry name" value="Calx-beta"/>
    <property type="match status" value="1"/>
</dbReference>
<feature type="transmembrane region" description="Helical" evidence="4">
    <location>
        <begin position="135"/>
        <end position="164"/>
    </location>
</feature>
<protein>
    <recommendedName>
        <fullName evidence="5">Calx-beta domain-containing protein</fullName>
    </recommendedName>
</protein>
<sequence>MILVTDDDVVHATFEKTNYVVGEGEGTFQVCVVLSIAAVRNVTVMVTGELSLDSGANSAAELGTLSVEVTIPPNDTGSCLSFTPSDDSEVEDVDEQYRLTMTKVSPDDPRFEVDGDVFTIVTITDNDADEPGSNLLPLIVGASVGGALLAVILAVLCIVCLCIWSVNVKRQGFYHTHEDSQAAPTMLRYSASLRSISSQSVVVMEGKRAAAKENEFFV</sequence>
<dbReference type="GO" id="GO:0007154">
    <property type="term" value="P:cell communication"/>
    <property type="evidence" value="ECO:0007669"/>
    <property type="project" value="InterPro"/>
</dbReference>
<dbReference type="GO" id="GO:0016020">
    <property type="term" value="C:membrane"/>
    <property type="evidence" value="ECO:0007669"/>
    <property type="project" value="InterPro"/>
</dbReference>
<evidence type="ECO:0000259" key="5">
    <source>
        <dbReference type="Pfam" id="PF03160"/>
    </source>
</evidence>
<keyword evidence="4" id="KW-0812">Transmembrane</keyword>
<name>A0AA35XEW0_GEOBA</name>
<dbReference type="InterPro" id="IPR038081">
    <property type="entry name" value="CalX-like_sf"/>
</dbReference>
<evidence type="ECO:0000313" key="6">
    <source>
        <dbReference type="EMBL" id="CAI8048850.1"/>
    </source>
</evidence>
<keyword evidence="7" id="KW-1185">Reference proteome</keyword>
<dbReference type="InterPro" id="IPR003644">
    <property type="entry name" value="Calx_beta"/>
</dbReference>
<evidence type="ECO:0000256" key="3">
    <source>
        <dbReference type="ARBA" id="ARBA00022837"/>
    </source>
</evidence>
<gene>
    <name evidence="6" type="ORF">GBAR_LOCUS26924</name>
</gene>
<comment type="caution">
    <text evidence="6">The sequence shown here is derived from an EMBL/GenBank/DDBJ whole genome shotgun (WGS) entry which is preliminary data.</text>
</comment>
<keyword evidence="2" id="KW-0677">Repeat</keyword>
<dbReference type="SUPFAM" id="SSF141072">
    <property type="entry name" value="CalX-like"/>
    <property type="match status" value="1"/>
</dbReference>
<dbReference type="AlphaFoldDB" id="A0AA35XEW0"/>